<dbReference type="InterPro" id="IPR011547">
    <property type="entry name" value="SLC26A/SulP_dom"/>
</dbReference>
<dbReference type="RefSeq" id="WP_204700489.1">
    <property type="nucleotide sequence ID" value="NZ_JAFBDQ010000002.1"/>
</dbReference>
<organism evidence="7 8">
    <name type="scientific">Halanaerobacter jeridensis</name>
    <dbReference type="NCBI Taxonomy" id="706427"/>
    <lineage>
        <taxon>Bacteria</taxon>
        <taxon>Bacillati</taxon>
        <taxon>Bacillota</taxon>
        <taxon>Clostridia</taxon>
        <taxon>Halanaerobiales</taxon>
        <taxon>Halobacteroidaceae</taxon>
        <taxon>Halanaerobacter</taxon>
    </lineage>
</organism>
<dbReference type="Pfam" id="PF00916">
    <property type="entry name" value="Sulfate_transp"/>
    <property type="match status" value="1"/>
</dbReference>
<evidence type="ECO:0000256" key="3">
    <source>
        <dbReference type="ARBA" id="ARBA00022989"/>
    </source>
</evidence>
<dbReference type="EMBL" id="JAFBDQ010000002">
    <property type="protein sequence ID" value="MBM7555771.1"/>
    <property type="molecule type" value="Genomic_DNA"/>
</dbReference>
<sequence length="570" mass="62713">MDNNSSTDNNFIKLLQEYKLKFLSKDLMAGLSVAAIALPQNMAYALIVGVSPIYGIYTSIMSMIIATLVSKTRYVVVGPTNMLAMAIASNLSSISNENYLSVIFLLTFLVGLFQFLLGVFKLGDLVTYVSHPVIIGLSTGAALLIGSGQLQNFLGLSLDGGINFFTEVYTVLTNLDGINTLTLSLGFFTVAMILILDKIKSELPSYLLALVISTIAVYVFNLENTLNTVGTLPNSLFNINLFFFDIKLIRSLASESLSVALLGLIQTVAVLKSLGHKSEQEREVNREFISQGIINVTSSFFSCFASAPSFTNSFANYQAGAKTRLSQFFVAATIMLFVILFSPFVKYVPIVGLSALVIVVAIRIIDIEEIKRTITTTKVDALIFLITFGAAIVMPSLDYAIYFGVLASLIVVLKESKKANVEPIRYDEESEAVKREELNELAEINDKHECIVLNLSGDLHFSTAEDLKDKLNKVYSAGENFVIRLRHIEQIDITVVKELEKFIVKVKTGDGEVTFSGVNEDNYEVLKRYGIVSDLGDEKIFRSGDELLDSTREAVEATNGEEANKKTEEQ</sequence>
<dbReference type="InterPro" id="IPR001902">
    <property type="entry name" value="SLC26A/SulP_fam"/>
</dbReference>
<feature type="transmembrane region" description="Helical" evidence="5">
    <location>
        <begin position="256"/>
        <end position="276"/>
    </location>
</feature>
<dbReference type="GO" id="GO:0016020">
    <property type="term" value="C:membrane"/>
    <property type="evidence" value="ECO:0007669"/>
    <property type="project" value="UniProtKB-SubCell"/>
</dbReference>
<evidence type="ECO:0000313" key="7">
    <source>
        <dbReference type="EMBL" id="MBM7555771.1"/>
    </source>
</evidence>
<keyword evidence="4 5" id="KW-0472">Membrane</keyword>
<dbReference type="Gene3D" id="3.30.750.24">
    <property type="entry name" value="STAS domain"/>
    <property type="match status" value="1"/>
</dbReference>
<comment type="caution">
    <text evidence="7">The sequence shown here is derived from an EMBL/GenBank/DDBJ whole genome shotgun (WGS) entry which is preliminary data.</text>
</comment>
<dbReference type="AlphaFoldDB" id="A0A939BR99"/>
<evidence type="ECO:0000313" key="8">
    <source>
        <dbReference type="Proteomes" id="UP000774000"/>
    </source>
</evidence>
<dbReference type="InterPro" id="IPR036513">
    <property type="entry name" value="STAS_dom_sf"/>
</dbReference>
<evidence type="ECO:0000259" key="6">
    <source>
        <dbReference type="PROSITE" id="PS50801"/>
    </source>
</evidence>
<feature type="domain" description="STAS" evidence="6">
    <location>
        <begin position="440"/>
        <end position="558"/>
    </location>
</feature>
<feature type="transmembrane region" description="Helical" evidence="5">
    <location>
        <begin position="288"/>
        <end position="311"/>
    </location>
</feature>
<keyword evidence="2 5" id="KW-0812">Transmembrane</keyword>
<feature type="transmembrane region" description="Helical" evidence="5">
    <location>
        <begin position="178"/>
        <end position="196"/>
    </location>
</feature>
<evidence type="ECO:0000256" key="1">
    <source>
        <dbReference type="ARBA" id="ARBA00004141"/>
    </source>
</evidence>
<feature type="transmembrane region" description="Helical" evidence="5">
    <location>
        <begin position="98"/>
        <end position="119"/>
    </location>
</feature>
<dbReference type="InterPro" id="IPR002645">
    <property type="entry name" value="STAS_dom"/>
</dbReference>
<dbReference type="Proteomes" id="UP000774000">
    <property type="component" value="Unassembled WGS sequence"/>
</dbReference>
<feature type="transmembrane region" description="Helical" evidence="5">
    <location>
        <begin position="203"/>
        <end position="220"/>
    </location>
</feature>
<evidence type="ECO:0000256" key="2">
    <source>
        <dbReference type="ARBA" id="ARBA00022692"/>
    </source>
</evidence>
<dbReference type="PANTHER" id="PTHR11814">
    <property type="entry name" value="SULFATE TRANSPORTER"/>
    <property type="match status" value="1"/>
</dbReference>
<dbReference type="CDD" id="cd07042">
    <property type="entry name" value="STAS_SulP_like_sulfate_transporter"/>
    <property type="match status" value="1"/>
</dbReference>
<dbReference type="Pfam" id="PF01740">
    <property type="entry name" value="STAS"/>
    <property type="match status" value="1"/>
</dbReference>
<evidence type="ECO:0000256" key="5">
    <source>
        <dbReference type="SAM" id="Phobius"/>
    </source>
</evidence>
<feature type="transmembrane region" description="Helical" evidence="5">
    <location>
        <begin position="347"/>
        <end position="365"/>
    </location>
</feature>
<evidence type="ECO:0000256" key="4">
    <source>
        <dbReference type="ARBA" id="ARBA00023136"/>
    </source>
</evidence>
<feature type="transmembrane region" description="Helical" evidence="5">
    <location>
        <begin position="377"/>
        <end position="393"/>
    </location>
</feature>
<keyword evidence="3 5" id="KW-1133">Transmembrane helix</keyword>
<dbReference type="SUPFAM" id="SSF52091">
    <property type="entry name" value="SpoIIaa-like"/>
    <property type="match status" value="1"/>
</dbReference>
<dbReference type="PROSITE" id="PS50801">
    <property type="entry name" value="STAS"/>
    <property type="match status" value="1"/>
</dbReference>
<protein>
    <submittedName>
        <fullName evidence="7">SulP family sulfate permease</fullName>
    </submittedName>
</protein>
<dbReference type="GO" id="GO:0055085">
    <property type="term" value="P:transmembrane transport"/>
    <property type="evidence" value="ECO:0007669"/>
    <property type="project" value="InterPro"/>
</dbReference>
<name>A0A939BR99_9FIRM</name>
<reference evidence="7" key="1">
    <citation type="submission" date="2021-01" db="EMBL/GenBank/DDBJ databases">
        <title>Genomic Encyclopedia of Type Strains, Phase IV (KMG-IV): sequencing the most valuable type-strain genomes for metagenomic binning, comparative biology and taxonomic classification.</title>
        <authorList>
            <person name="Goeker M."/>
        </authorList>
    </citation>
    <scope>NUCLEOTIDE SEQUENCE</scope>
    <source>
        <strain evidence="7">DSM 23230</strain>
    </source>
</reference>
<comment type="subcellular location">
    <subcellularLocation>
        <location evidence="1">Membrane</location>
        <topology evidence="1">Multi-pass membrane protein</topology>
    </subcellularLocation>
</comment>
<gene>
    <name evidence="7" type="ORF">JOC47_000596</name>
</gene>
<feature type="transmembrane region" description="Helical" evidence="5">
    <location>
        <begin position="53"/>
        <end position="77"/>
    </location>
</feature>
<feature type="transmembrane region" description="Helical" evidence="5">
    <location>
        <begin position="125"/>
        <end position="146"/>
    </location>
</feature>
<keyword evidence="8" id="KW-1185">Reference proteome</keyword>
<proteinExistence type="predicted"/>
<accession>A0A939BR99</accession>